<dbReference type="PANTHER" id="PTHR32305">
    <property type="match status" value="1"/>
</dbReference>
<dbReference type="NCBIfam" id="TIGR01643">
    <property type="entry name" value="YD_repeat_2x"/>
    <property type="match status" value="3"/>
</dbReference>
<dbReference type="RefSeq" id="WP_328597585.1">
    <property type="nucleotide sequence ID" value="NZ_VUMD01000043.1"/>
</dbReference>
<name>A0A7X2NPQ3_9CLOT</name>
<feature type="domain" description="Pierisin-like" evidence="2">
    <location>
        <begin position="456"/>
        <end position="566"/>
    </location>
</feature>
<keyword evidence="5" id="KW-1185">Reference proteome</keyword>
<keyword evidence="1" id="KW-0677">Repeat</keyword>
<dbReference type="Pfam" id="PF22596">
    <property type="entry name" value="Scabin-like"/>
    <property type="match status" value="1"/>
</dbReference>
<organism evidence="4 5">
    <name type="scientific">Clostridium porci</name>
    <dbReference type="NCBI Taxonomy" id="2605778"/>
    <lineage>
        <taxon>Bacteria</taxon>
        <taxon>Bacillati</taxon>
        <taxon>Bacillota</taxon>
        <taxon>Clostridia</taxon>
        <taxon>Eubacteriales</taxon>
        <taxon>Clostridiaceae</taxon>
        <taxon>Clostridium</taxon>
    </lineage>
</organism>
<accession>A0A7X2NPQ3</accession>
<gene>
    <name evidence="4" type="ORF">FYJ39_19995</name>
</gene>
<reference evidence="4 5" key="1">
    <citation type="submission" date="2019-08" db="EMBL/GenBank/DDBJ databases">
        <title>In-depth cultivation of the pig gut microbiome towards novel bacterial diversity and tailored functional studies.</title>
        <authorList>
            <person name="Wylensek D."/>
            <person name="Hitch T.C.A."/>
            <person name="Clavel T."/>
        </authorList>
    </citation>
    <scope>NUCLEOTIDE SEQUENCE [LARGE SCALE GENOMIC DNA]</scope>
    <source>
        <strain evidence="4 5">WCA-389-WT-23D1</strain>
    </source>
</reference>
<evidence type="ECO:0000259" key="2">
    <source>
        <dbReference type="Pfam" id="PF22596"/>
    </source>
</evidence>
<dbReference type="Pfam" id="PF25023">
    <property type="entry name" value="TEN_YD-shell"/>
    <property type="match status" value="1"/>
</dbReference>
<dbReference type="NCBIfam" id="TIGR03696">
    <property type="entry name" value="Rhs_assc_core"/>
    <property type="match status" value="1"/>
</dbReference>
<dbReference type="AlphaFoldDB" id="A0A7X2NPQ3"/>
<sequence length="569" mass="64679">HPCIRTYRYDSIGRLMQAVSDGHSYEYQYDEKGRLKEKRSSGKRLVSYEYDPAGRIRSMTDPAGVTTRYEYDLLGRMNRIHSKEGMEVCYEYDCLDRITQLAYGNGVETEYRYDGSGNIETLETKKGERILLSFCYAYDGNGNRIHKKGRQRLPDGTEREIDISYGYNLRNQLAEETRNGAATKYSYDAAGNRLSKEDCEGVTEYHYNEKNQVILLESPSGKKQFTYSRQGSILTEEGAEGTRRYVYNSRNQQIRVEWKRGIQENRYDAEGLRYETEENGQRFRFVYHNGELLYEGGDREETSYHTGAGIEGFKRNGERFYYHQDEQLSEALITDTGGRIQNHYQYDAFGAELNAMERIPNRIRYTGQQYDQATEQYYLRARYYNPILGRFMQEDEYLGDGLNLYAYCENNPVVYYDPSGYSSYEAKVGSGIGDEGGSKSGSSSKTVYRGDRASVVPEDVFQNGFSPKGTHNDALLHTKSNATAGNFVSTSGDMSIATDFGGKNGYVYVIQTDNYVDINAIYGAGAYFPEQMEFSIPGGIKPSEIVGAYKKQGGKIVGDFIPNPNFGGN</sequence>
<evidence type="ECO:0000256" key="1">
    <source>
        <dbReference type="ARBA" id="ARBA00022737"/>
    </source>
</evidence>
<dbReference type="Gene3D" id="2.180.10.10">
    <property type="entry name" value="RHS repeat-associated core"/>
    <property type="match status" value="1"/>
</dbReference>
<dbReference type="Gene3D" id="3.90.210.10">
    <property type="entry name" value="Heat-Labile Enterotoxin, subunit A"/>
    <property type="match status" value="1"/>
</dbReference>
<dbReference type="PANTHER" id="PTHR32305:SF15">
    <property type="entry name" value="PROTEIN RHSA-RELATED"/>
    <property type="match status" value="1"/>
</dbReference>
<comment type="caution">
    <text evidence="4">The sequence shown here is derived from an EMBL/GenBank/DDBJ whole genome shotgun (WGS) entry which is preliminary data.</text>
</comment>
<dbReference type="Proteomes" id="UP000429958">
    <property type="component" value="Unassembled WGS sequence"/>
</dbReference>
<feature type="domain" description="Teneurin-like YD-shell" evidence="3">
    <location>
        <begin position="144"/>
        <end position="413"/>
    </location>
</feature>
<evidence type="ECO:0000259" key="3">
    <source>
        <dbReference type="Pfam" id="PF25023"/>
    </source>
</evidence>
<feature type="non-terminal residue" evidence="4">
    <location>
        <position position="1"/>
    </location>
</feature>
<dbReference type="InterPro" id="IPR022385">
    <property type="entry name" value="Rhs_assc_core"/>
</dbReference>
<dbReference type="InterPro" id="IPR056823">
    <property type="entry name" value="TEN-like_YD-shell"/>
</dbReference>
<proteinExistence type="predicted"/>
<evidence type="ECO:0000313" key="5">
    <source>
        <dbReference type="Proteomes" id="UP000429958"/>
    </source>
</evidence>
<dbReference type="InterPro" id="IPR050708">
    <property type="entry name" value="T6SS_VgrG/RHS"/>
</dbReference>
<evidence type="ECO:0008006" key="6">
    <source>
        <dbReference type="Google" id="ProtNLM"/>
    </source>
</evidence>
<dbReference type="InterPro" id="IPR006530">
    <property type="entry name" value="YD"/>
</dbReference>
<protein>
    <recommendedName>
        <fullName evidence="6">RHS repeat-associated core domain-containing protein</fullName>
    </recommendedName>
</protein>
<evidence type="ECO:0000313" key="4">
    <source>
        <dbReference type="EMBL" id="MSS38714.1"/>
    </source>
</evidence>
<dbReference type="InterPro" id="IPR031325">
    <property type="entry name" value="RHS_repeat"/>
</dbReference>
<dbReference type="EMBL" id="VUMD01000043">
    <property type="protein sequence ID" value="MSS38714.1"/>
    <property type="molecule type" value="Genomic_DNA"/>
</dbReference>
<dbReference type="Pfam" id="PF05593">
    <property type="entry name" value="RHS_repeat"/>
    <property type="match status" value="1"/>
</dbReference>
<dbReference type="InterPro" id="IPR054695">
    <property type="entry name" value="Pierisin-like_dom"/>
</dbReference>
<dbReference type="SUPFAM" id="SSF56399">
    <property type="entry name" value="ADP-ribosylation"/>
    <property type="match status" value="1"/>
</dbReference>